<evidence type="ECO:0000256" key="1">
    <source>
        <dbReference type="ARBA" id="ARBA00022553"/>
    </source>
</evidence>
<keyword evidence="4" id="KW-0547">Nucleotide-binding</keyword>
<dbReference type="GO" id="GO:0016787">
    <property type="term" value="F:hydrolase activity"/>
    <property type="evidence" value="ECO:0007669"/>
    <property type="project" value="UniProtKB-KW"/>
</dbReference>
<reference evidence="7" key="1">
    <citation type="submission" date="2018-06" db="EMBL/GenBank/DDBJ databases">
        <authorList>
            <person name="Zhirakovskaya E."/>
        </authorList>
    </citation>
    <scope>NUCLEOTIDE SEQUENCE</scope>
</reference>
<keyword evidence="5" id="KW-0378">Hydrolase</keyword>
<evidence type="ECO:0000256" key="5">
    <source>
        <dbReference type="ARBA" id="ARBA00022801"/>
    </source>
</evidence>
<dbReference type="InterPro" id="IPR008201">
    <property type="entry name" value="HepT-like"/>
</dbReference>
<dbReference type="PANTHER" id="PTHR34139:SF1">
    <property type="entry name" value="RNASE MJ1380-RELATED"/>
    <property type="match status" value="1"/>
</dbReference>
<dbReference type="GO" id="GO:0110001">
    <property type="term" value="C:toxin-antitoxin complex"/>
    <property type="evidence" value="ECO:0007669"/>
    <property type="project" value="InterPro"/>
</dbReference>
<evidence type="ECO:0000256" key="3">
    <source>
        <dbReference type="ARBA" id="ARBA00022722"/>
    </source>
</evidence>
<evidence type="ECO:0000256" key="6">
    <source>
        <dbReference type="ARBA" id="ARBA00024207"/>
    </source>
</evidence>
<keyword evidence="3" id="KW-0540">Nuclease</keyword>
<dbReference type="Gene3D" id="1.20.120.580">
    <property type="entry name" value="bsu32300-like"/>
    <property type="match status" value="1"/>
</dbReference>
<dbReference type="InterPro" id="IPR037038">
    <property type="entry name" value="HepT-like_sf"/>
</dbReference>
<accession>A0A3B0TU28</accession>
<organism evidence="7">
    <name type="scientific">hydrothermal vent metagenome</name>
    <dbReference type="NCBI Taxonomy" id="652676"/>
    <lineage>
        <taxon>unclassified sequences</taxon>
        <taxon>metagenomes</taxon>
        <taxon>ecological metagenomes</taxon>
    </lineage>
</organism>
<gene>
    <name evidence="7" type="ORF">MNBD_BACTEROID05-1052</name>
</gene>
<evidence type="ECO:0000256" key="4">
    <source>
        <dbReference type="ARBA" id="ARBA00022741"/>
    </source>
</evidence>
<dbReference type="GO" id="GO:0000166">
    <property type="term" value="F:nucleotide binding"/>
    <property type="evidence" value="ECO:0007669"/>
    <property type="project" value="UniProtKB-KW"/>
</dbReference>
<dbReference type="InterPro" id="IPR051813">
    <property type="entry name" value="HepT_RNase_toxin"/>
</dbReference>
<comment type="similarity">
    <text evidence="6">Belongs to the HepT RNase toxin family.</text>
</comment>
<keyword evidence="1" id="KW-0597">Phosphoprotein</keyword>
<dbReference type="GO" id="GO:0004540">
    <property type="term" value="F:RNA nuclease activity"/>
    <property type="evidence" value="ECO:0007669"/>
    <property type="project" value="InterPro"/>
</dbReference>
<evidence type="ECO:0008006" key="8">
    <source>
        <dbReference type="Google" id="ProtNLM"/>
    </source>
</evidence>
<proteinExistence type="inferred from homology"/>
<sequence length="114" mass="13572">MKYSFVYVKHIRDSILSIEEFVKGVSKSDFLHCEKTQDAVVRRLEVMGEATKNIPVSFQKKYSDVSWKAMARMRDKLIHHYFRVDLKVVWEVIKKDLPKLKKQILKILDESEEK</sequence>
<dbReference type="EMBL" id="UOEN01000348">
    <property type="protein sequence ID" value="VAW16937.1"/>
    <property type="molecule type" value="Genomic_DNA"/>
</dbReference>
<protein>
    <recommendedName>
        <fullName evidence="8">DUF86 domain-containing protein</fullName>
    </recommendedName>
</protein>
<keyword evidence="2" id="KW-1277">Toxin-antitoxin system</keyword>
<name>A0A3B0TU28_9ZZZZ</name>
<dbReference type="AlphaFoldDB" id="A0A3B0TU28"/>
<evidence type="ECO:0000256" key="2">
    <source>
        <dbReference type="ARBA" id="ARBA00022649"/>
    </source>
</evidence>
<dbReference type="Pfam" id="PF01934">
    <property type="entry name" value="HepT-like"/>
    <property type="match status" value="1"/>
</dbReference>
<evidence type="ECO:0000313" key="7">
    <source>
        <dbReference type="EMBL" id="VAW16937.1"/>
    </source>
</evidence>
<dbReference type="PANTHER" id="PTHR34139">
    <property type="entry name" value="UPF0331 PROTEIN MJ0127"/>
    <property type="match status" value="1"/>
</dbReference>